<accession>A0ABW3M5A2</accession>
<proteinExistence type="predicted"/>
<dbReference type="PANTHER" id="PTHR10133">
    <property type="entry name" value="DNA POLYMERASE I"/>
    <property type="match status" value="1"/>
</dbReference>
<dbReference type="SUPFAM" id="SSF56672">
    <property type="entry name" value="DNA/RNA polymerases"/>
    <property type="match status" value="1"/>
</dbReference>
<comment type="caution">
    <text evidence="5">The sequence shown here is derived from an EMBL/GenBank/DDBJ whole genome shotgun (WGS) entry which is preliminary data.</text>
</comment>
<dbReference type="InterPro" id="IPR043502">
    <property type="entry name" value="DNA/RNA_pol_sf"/>
</dbReference>
<dbReference type="PANTHER" id="PTHR10133:SF27">
    <property type="entry name" value="DNA POLYMERASE NU"/>
    <property type="match status" value="1"/>
</dbReference>
<dbReference type="Pfam" id="PF00476">
    <property type="entry name" value="DNA_pol_A"/>
    <property type="match status" value="1"/>
</dbReference>
<name>A0ABW3M5A2_9PSEU</name>
<feature type="non-terminal residue" evidence="5">
    <location>
        <position position="1"/>
    </location>
</feature>
<keyword evidence="6" id="KW-1185">Reference proteome</keyword>
<dbReference type="EMBL" id="JBHTIS010000125">
    <property type="protein sequence ID" value="MFD1044789.1"/>
    <property type="molecule type" value="Genomic_DNA"/>
</dbReference>
<evidence type="ECO:0000259" key="4">
    <source>
        <dbReference type="Pfam" id="PF00476"/>
    </source>
</evidence>
<sequence length="139" mass="15610">ARDGEQGRMVRSILGRTSPRPGEQRMALMERTDEESLQKSRQAQREWGRFTRNFVVQGSAADWALVLLVTLRRRLADTKAEIVFYQHDEVMVHCPAEDAPAVTTELLTATEEATQLVFPGTAVKFPLDVSTVDCYADAK</sequence>
<evidence type="ECO:0000256" key="2">
    <source>
        <dbReference type="ARBA" id="ARBA00022705"/>
    </source>
</evidence>
<dbReference type="InterPro" id="IPR002298">
    <property type="entry name" value="DNA_polymerase_A"/>
</dbReference>
<comment type="catalytic activity">
    <reaction evidence="3">
        <text>DNA(n) + a 2'-deoxyribonucleoside 5'-triphosphate = DNA(n+1) + diphosphate</text>
        <dbReference type="Rhea" id="RHEA:22508"/>
        <dbReference type="Rhea" id="RHEA-COMP:17339"/>
        <dbReference type="Rhea" id="RHEA-COMP:17340"/>
        <dbReference type="ChEBI" id="CHEBI:33019"/>
        <dbReference type="ChEBI" id="CHEBI:61560"/>
        <dbReference type="ChEBI" id="CHEBI:173112"/>
        <dbReference type="EC" id="2.7.7.7"/>
    </reaction>
</comment>
<gene>
    <name evidence="5" type="ORF">ACFQ1S_03840</name>
</gene>
<dbReference type="Proteomes" id="UP001597045">
    <property type="component" value="Unassembled WGS sequence"/>
</dbReference>
<dbReference type="InterPro" id="IPR001098">
    <property type="entry name" value="DNA-dir_DNA_pol_A_palm_dom"/>
</dbReference>
<dbReference type="Gene3D" id="3.30.70.370">
    <property type="match status" value="1"/>
</dbReference>
<evidence type="ECO:0000313" key="6">
    <source>
        <dbReference type="Proteomes" id="UP001597045"/>
    </source>
</evidence>
<dbReference type="EC" id="2.7.7.7" evidence="1"/>
<protein>
    <recommendedName>
        <fullName evidence="1">DNA-directed DNA polymerase</fullName>
        <ecNumber evidence="1">2.7.7.7</ecNumber>
    </recommendedName>
</protein>
<keyword evidence="2" id="KW-0235">DNA replication</keyword>
<evidence type="ECO:0000256" key="1">
    <source>
        <dbReference type="ARBA" id="ARBA00012417"/>
    </source>
</evidence>
<evidence type="ECO:0000256" key="3">
    <source>
        <dbReference type="ARBA" id="ARBA00049244"/>
    </source>
</evidence>
<feature type="domain" description="DNA-directed DNA polymerase family A palm" evidence="4">
    <location>
        <begin position="11"/>
        <end position="129"/>
    </location>
</feature>
<reference evidence="6" key="1">
    <citation type="journal article" date="2019" name="Int. J. Syst. Evol. Microbiol.">
        <title>The Global Catalogue of Microorganisms (GCM) 10K type strain sequencing project: providing services to taxonomists for standard genome sequencing and annotation.</title>
        <authorList>
            <consortium name="The Broad Institute Genomics Platform"/>
            <consortium name="The Broad Institute Genome Sequencing Center for Infectious Disease"/>
            <person name="Wu L."/>
            <person name="Ma J."/>
        </authorList>
    </citation>
    <scope>NUCLEOTIDE SEQUENCE [LARGE SCALE GENOMIC DNA]</scope>
    <source>
        <strain evidence="6">JCM 31486</strain>
    </source>
</reference>
<organism evidence="5 6">
    <name type="scientific">Kibdelosporangium lantanae</name>
    <dbReference type="NCBI Taxonomy" id="1497396"/>
    <lineage>
        <taxon>Bacteria</taxon>
        <taxon>Bacillati</taxon>
        <taxon>Actinomycetota</taxon>
        <taxon>Actinomycetes</taxon>
        <taxon>Pseudonocardiales</taxon>
        <taxon>Pseudonocardiaceae</taxon>
        <taxon>Kibdelosporangium</taxon>
    </lineage>
</organism>
<evidence type="ECO:0000313" key="5">
    <source>
        <dbReference type="EMBL" id="MFD1044789.1"/>
    </source>
</evidence>